<protein>
    <submittedName>
        <fullName evidence="1">Uncharacterized protein</fullName>
    </submittedName>
</protein>
<accession>A0A6M3XYZ8</accession>
<proteinExistence type="predicted"/>
<organism evidence="1">
    <name type="scientific">viral metagenome</name>
    <dbReference type="NCBI Taxonomy" id="1070528"/>
    <lineage>
        <taxon>unclassified sequences</taxon>
        <taxon>metagenomes</taxon>
        <taxon>organismal metagenomes</taxon>
    </lineage>
</organism>
<dbReference type="EMBL" id="MT144926">
    <property type="protein sequence ID" value="QJI01476.1"/>
    <property type="molecule type" value="Genomic_DNA"/>
</dbReference>
<evidence type="ECO:0000313" key="1">
    <source>
        <dbReference type="EMBL" id="QJI01476.1"/>
    </source>
</evidence>
<sequence length="104" mass="12407">MNEKDKEAQEKIAETMIWYNEPYREWTSLTEREKDMWQARAEDIMKILKELGYCRIDPDKLHNDIDLTLFFLKAHPEANIDVLVQELTETILGEPSVMTLSREY</sequence>
<reference evidence="1" key="1">
    <citation type="submission" date="2020-03" db="EMBL/GenBank/DDBJ databases">
        <title>The deep terrestrial virosphere.</title>
        <authorList>
            <person name="Holmfeldt K."/>
            <person name="Nilsson E."/>
            <person name="Simone D."/>
            <person name="Lopez-Fernandez M."/>
            <person name="Wu X."/>
            <person name="de Brujin I."/>
            <person name="Lundin D."/>
            <person name="Andersson A."/>
            <person name="Bertilsson S."/>
            <person name="Dopson M."/>
        </authorList>
    </citation>
    <scope>NUCLEOTIDE SEQUENCE</scope>
    <source>
        <strain evidence="1">TM448B02573</strain>
    </source>
</reference>
<name>A0A6M3XYZ8_9ZZZZ</name>
<dbReference type="AlphaFoldDB" id="A0A6M3XYZ8"/>
<gene>
    <name evidence="1" type="ORF">TM448B02573_0010</name>
</gene>